<reference evidence="1" key="1">
    <citation type="submission" date="2016-02" db="EMBL/GenBank/DDBJ databases">
        <title>WGS assembly of Manihot esculenta.</title>
        <authorList>
            <person name="Bredeson J.V."/>
            <person name="Prochnik S.E."/>
            <person name="Lyons J.B."/>
            <person name="Schmutz J."/>
            <person name="Grimwood J."/>
            <person name="Vrebalov J."/>
            <person name="Bart R.S."/>
            <person name="Amuge T."/>
            <person name="Ferguson M.E."/>
            <person name="Green R."/>
            <person name="Putnam N."/>
            <person name="Stites J."/>
            <person name="Rounsley S."/>
            <person name="Rokhsar D.S."/>
        </authorList>
    </citation>
    <scope>NUCLEOTIDE SEQUENCE [LARGE SCALE GENOMIC DNA]</scope>
    <source>
        <tissue evidence="1">Leaf</tissue>
    </source>
</reference>
<name>A0A2C9UF09_MANES</name>
<dbReference type="AlphaFoldDB" id="A0A2C9UF09"/>
<proteinExistence type="predicted"/>
<organism evidence="1">
    <name type="scientific">Manihot esculenta</name>
    <name type="common">Cassava</name>
    <name type="synonym">Jatropha manihot</name>
    <dbReference type="NCBI Taxonomy" id="3983"/>
    <lineage>
        <taxon>Eukaryota</taxon>
        <taxon>Viridiplantae</taxon>
        <taxon>Streptophyta</taxon>
        <taxon>Embryophyta</taxon>
        <taxon>Tracheophyta</taxon>
        <taxon>Spermatophyta</taxon>
        <taxon>Magnoliopsida</taxon>
        <taxon>eudicotyledons</taxon>
        <taxon>Gunneridae</taxon>
        <taxon>Pentapetalae</taxon>
        <taxon>rosids</taxon>
        <taxon>fabids</taxon>
        <taxon>Malpighiales</taxon>
        <taxon>Euphorbiaceae</taxon>
        <taxon>Crotonoideae</taxon>
        <taxon>Manihoteae</taxon>
        <taxon>Manihot</taxon>
    </lineage>
</organism>
<evidence type="ECO:0000313" key="1">
    <source>
        <dbReference type="EMBL" id="OAY28241.1"/>
    </source>
</evidence>
<gene>
    <name evidence="1" type="ORF">MANES_15G052400</name>
</gene>
<accession>A0A2C9UF09</accession>
<protein>
    <submittedName>
        <fullName evidence="1">Uncharacterized protein</fullName>
    </submittedName>
</protein>
<sequence>MHKHAAGRPSAAPNGYYIYIVRSSDTETRQSSCMFARKSGELLDKQIL</sequence>
<dbReference type="EMBL" id="CM004401">
    <property type="protein sequence ID" value="OAY28241.1"/>
    <property type="molecule type" value="Genomic_DNA"/>
</dbReference>